<dbReference type="CDD" id="cd06267">
    <property type="entry name" value="PBP1_LacI_sugar_binding-like"/>
    <property type="match status" value="1"/>
</dbReference>
<reference evidence="6 7" key="1">
    <citation type="submission" date="2018-12" db="EMBL/GenBank/DDBJ databases">
        <authorList>
            <consortium name="Pathogen Informatics"/>
        </authorList>
    </citation>
    <scope>NUCLEOTIDE SEQUENCE [LARGE SCALE GENOMIC DNA]</scope>
    <source>
        <strain evidence="6 7">NCTC12967</strain>
    </source>
</reference>
<sequence>MTSPSSKPRPTIYDVAREAGVSKSLVSLVLNNSPLVAEAKREAVRDAIRKLGYRRSQAASSLASNRTRTIGLVIDDFRNPWFVELLNGLRTTMGPHGFHVAVREHFTLGGATMNAIDGFRDTQVDALVVAAEPGRDFEDLGIPTVLEGTRCNTIEGADLIGSDQAQGVNLLMEHLRSLGHERIGHVTGAGGSADIRRRAYSELMESAGLEPLVNGSTNPTNEEGGYLGTAELLRTHPGLTAVFTANDTMALGARAALRETGYEVPGDVSLIGFDNSQLARSRFLDLTTVDNHAFDVGVACAEALLRRIADPGASPGHVTIPTSLVIRTSSATPRTRRAGGAEPRAHGPVEQ</sequence>
<dbReference type="EMBL" id="LR134406">
    <property type="protein sequence ID" value="VEH70386.1"/>
    <property type="molecule type" value="Genomic_DNA"/>
</dbReference>
<dbReference type="SUPFAM" id="SSF53822">
    <property type="entry name" value="Periplasmic binding protein-like I"/>
    <property type="match status" value="1"/>
</dbReference>
<feature type="region of interest" description="Disordered" evidence="4">
    <location>
        <begin position="327"/>
        <end position="351"/>
    </location>
</feature>
<protein>
    <submittedName>
        <fullName evidence="6">Mgl repressor and galactose ultrainduction factor</fullName>
    </submittedName>
</protein>
<dbReference type="PROSITE" id="PS50932">
    <property type="entry name" value="HTH_LACI_2"/>
    <property type="match status" value="1"/>
</dbReference>
<dbReference type="InterPro" id="IPR000843">
    <property type="entry name" value="HTH_LacI"/>
</dbReference>
<keyword evidence="7" id="KW-1185">Reference proteome</keyword>
<dbReference type="AlphaFoldDB" id="A0A3S4UUV7"/>
<evidence type="ECO:0000256" key="1">
    <source>
        <dbReference type="ARBA" id="ARBA00023015"/>
    </source>
</evidence>
<dbReference type="GeneID" id="64407146"/>
<dbReference type="SUPFAM" id="SSF47413">
    <property type="entry name" value="lambda repressor-like DNA-binding domains"/>
    <property type="match status" value="1"/>
</dbReference>
<evidence type="ECO:0000259" key="5">
    <source>
        <dbReference type="PROSITE" id="PS50932"/>
    </source>
</evidence>
<gene>
    <name evidence="6" type="primary">galS_2</name>
    <name evidence="6" type="ORF">NCTC12967_01681</name>
</gene>
<name>A0A3S4UUV7_9ACTN</name>
<dbReference type="InterPro" id="IPR028082">
    <property type="entry name" value="Peripla_BP_I"/>
</dbReference>
<organism evidence="6 7">
    <name type="scientific">Arachnia propionica</name>
    <dbReference type="NCBI Taxonomy" id="1750"/>
    <lineage>
        <taxon>Bacteria</taxon>
        <taxon>Bacillati</taxon>
        <taxon>Actinomycetota</taxon>
        <taxon>Actinomycetes</taxon>
        <taxon>Propionibacteriales</taxon>
        <taxon>Propionibacteriaceae</taxon>
        <taxon>Arachnia</taxon>
    </lineage>
</organism>
<dbReference type="GO" id="GO:0000976">
    <property type="term" value="F:transcription cis-regulatory region binding"/>
    <property type="evidence" value="ECO:0007669"/>
    <property type="project" value="TreeGrafter"/>
</dbReference>
<dbReference type="CDD" id="cd01392">
    <property type="entry name" value="HTH_LacI"/>
    <property type="match status" value="1"/>
</dbReference>
<feature type="domain" description="HTH lacI-type" evidence="5">
    <location>
        <begin position="10"/>
        <end position="64"/>
    </location>
</feature>
<dbReference type="InterPro" id="IPR010982">
    <property type="entry name" value="Lambda_DNA-bd_dom_sf"/>
</dbReference>
<dbReference type="PANTHER" id="PTHR30146:SF109">
    <property type="entry name" value="HTH-TYPE TRANSCRIPTIONAL REGULATOR GALS"/>
    <property type="match status" value="1"/>
</dbReference>
<keyword evidence="1" id="KW-0805">Transcription regulation</keyword>
<dbReference type="RefSeq" id="WP_061786928.1">
    <property type="nucleotide sequence ID" value="NZ_CAUVFS010000006.1"/>
</dbReference>
<keyword evidence="3" id="KW-0804">Transcription</keyword>
<dbReference type="PANTHER" id="PTHR30146">
    <property type="entry name" value="LACI-RELATED TRANSCRIPTIONAL REPRESSOR"/>
    <property type="match status" value="1"/>
</dbReference>
<accession>A0A3S4UUV7</accession>
<proteinExistence type="predicted"/>
<dbReference type="Gene3D" id="1.10.260.40">
    <property type="entry name" value="lambda repressor-like DNA-binding domains"/>
    <property type="match status" value="1"/>
</dbReference>
<dbReference type="Pfam" id="PF13377">
    <property type="entry name" value="Peripla_BP_3"/>
    <property type="match status" value="1"/>
</dbReference>
<evidence type="ECO:0000256" key="4">
    <source>
        <dbReference type="SAM" id="MobiDB-lite"/>
    </source>
</evidence>
<dbReference type="Proteomes" id="UP000273044">
    <property type="component" value="Chromosome"/>
</dbReference>
<dbReference type="Pfam" id="PF00356">
    <property type="entry name" value="LacI"/>
    <property type="match status" value="1"/>
</dbReference>
<dbReference type="Gene3D" id="3.40.50.2300">
    <property type="match status" value="2"/>
</dbReference>
<dbReference type="InterPro" id="IPR046335">
    <property type="entry name" value="LacI/GalR-like_sensor"/>
</dbReference>
<dbReference type="SMART" id="SM00354">
    <property type="entry name" value="HTH_LACI"/>
    <property type="match status" value="1"/>
</dbReference>
<evidence type="ECO:0000313" key="6">
    <source>
        <dbReference type="EMBL" id="VEH70386.1"/>
    </source>
</evidence>
<keyword evidence="2" id="KW-0238">DNA-binding</keyword>
<evidence type="ECO:0000256" key="2">
    <source>
        <dbReference type="ARBA" id="ARBA00023125"/>
    </source>
</evidence>
<evidence type="ECO:0000256" key="3">
    <source>
        <dbReference type="ARBA" id="ARBA00023163"/>
    </source>
</evidence>
<evidence type="ECO:0000313" key="7">
    <source>
        <dbReference type="Proteomes" id="UP000273044"/>
    </source>
</evidence>
<dbReference type="GO" id="GO:0003700">
    <property type="term" value="F:DNA-binding transcription factor activity"/>
    <property type="evidence" value="ECO:0007669"/>
    <property type="project" value="TreeGrafter"/>
</dbReference>